<organism evidence="2">
    <name type="scientific">Rhipicephalus pulchellus</name>
    <name type="common">Yellow backed tick</name>
    <name type="synonym">Dermacentor pulchellus</name>
    <dbReference type="NCBI Taxonomy" id="72859"/>
    <lineage>
        <taxon>Eukaryota</taxon>
        <taxon>Metazoa</taxon>
        <taxon>Ecdysozoa</taxon>
        <taxon>Arthropoda</taxon>
        <taxon>Chelicerata</taxon>
        <taxon>Arachnida</taxon>
        <taxon>Acari</taxon>
        <taxon>Parasitiformes</taxon>
        <taxon>Ixodida</taxon>
        <taxon>Ixodoidea</taxon>
        <taxon>Ixodidae</taxon>
        <taxon>Rhipicephalinae</taxon>
        <taxon>Rhipicephalus</taxon>
        <taxon>Rhipicephalus</taxon>
    </lineage>
</organism>
<dbReference type="EMBL" id="GACK01004443">
    <property type="protein sequence ID" value="JAA60591.1"/>
    <property type="molecule type" value="mRNA"/>
</dbReference>
<dbReference type="AlphaFoldDB" id="L7M8J4"/>
<feature type="chain" id="PRO_5003981342" evidence="1">
    <location>
        <begin position="22"/>
        <end position="232"/>
    </location>
</feature>
<reference evidence="2" key="1">
    <citation type="submission" date="2012-11" db="EMBL/GenBank/DDBJ databases">
        <authorList>
            <person name="Lucero-Rivera Y.E."/>
            <person name="Tovar-Ramirez D."/>
        </authorList>
    </citation>
    <scope>NUCLEOTIDE SEQUENCE</scope>
    <source>
        <tissue evidence="2">Salivary gland</tissue>
    </source>
</reference>
<reference evidence="2" key="2">
    <citation type="journal article" date="2015" name="J. Proteomics">
        <title>Sexual differences in the sialomes of the zebra tick, Rhipicephalus pulchellus.</title>
        <authorList>
            <person name="Tan A.W."/>
            <person name="Francischetti I.M."/>
            <person name="Slovak M."/>
            <person name="Kini R.M."/>
            <person name="Ribeiro J.M."/>
        </authorList>
    </citation>
    <scope>NUCLEOTIDE SEQUENCE</scope>
    <source>
        <tissue evidence="2">Salivary gland</tissue>
    </source>
</reference>
<feature type="signal peptide" evidence="1">
    <location>
        <begin position="1"/>
        <end position="21"/>
    </location>
</feature>
<evidence type="ECO:0000313" key="2">
    <source>
        <dbReference type="EMBL" id="JAA60591.1"/>
    </source>
</evidence>
<proteinExistence type="evidence at transcript level"/>
<evidence type="ECO:0000256" key="1">
    <source>
        <dbReference type="SAM" id="SignalP"/>
    </source>
</evidence>
<accession>L7M8J4</accession>
<sequence length="232" mass="26945">MAGTFTITTLVLLFTAARTFSNVTKVEAPEDCKLNVFNEFWKNHTKMWTIQKTDVLRTCEWFEPKNITGSGLDIMTHFKDNNTPKEMKEHWIYEENATITRPDPAGYGQYEERIIHQNVTCAVIRVDLFWFAKDSWWNVTCGEQPKKDGKGQGDLKKQQGAGDTDMYPDWEEKCCKKSKKKDQPYLCNSRPHHKLLADDKSKKSVPKDCIDAYNNAKGTVWRDVQIYKDDCE</sequence>
<name>L7M8J4_RHIPC</name>
<protein>
    <submittedName>
        <fullName evidence="2">Putative group i salivary lipocalin</fullName>
    </submittedName>
</protein>
<keyword evidence="1" id="KW-0732">Signal</keyword>